<dbReference type="EMBL" id="QSBI01000011">
    <property type="protein sequence ID" value="RGX10138.1"/>
    <property type="molecule type" value="Genomic_DNA"/>
</dbReference>
<dbReference type="SMART" id="SM00965">
    <property type="entry name" value="STN"/>
    <property type="match status" value="1"/>
</dbReference>
<evidence type="ECO:0000256" key="2">
    <source>
        <dbReference type="ARBA" id="ARBA00022448"/>
    </source>
</evidence>
<keyword evidence="5 7" id="KW-0472">Membrane</keyword>
<name>A0A139KPC3_BACOV</name>
<dbReference type="Gene3D" id="2.60.40.1120">
    <property type="entry name" value="Carboxypeptidase-like, regulatory domain"/>
    <property type="match status" value="1"/>
</dbReference>
<dbReference type="SUPFAM" id="SSF56935">
    <property type="entry name" value="Porins"/>
    <property type="match status" value="1"/>
</dbReference>
<dbReference type="EMBL" id="VWFO01000014">
    <property type="protein sequence ID" value="KAA4663871.1"/>
    <property type="molecule type" value="Genomic_DNA"/>
</dbReference>
<evidence type="ECO:0000256" key="3">
    <source>
        <dbReference type="ARBA" id="ARBA00022452"/>
    </source>
</evidence>
<evidence type="ECO:0000313" key="11">
    <source>
        <dbReference type="EMBL" id="KAA4100315.1"/>
    </source>
</evidence>
<keyword evidence="10" id="KW-0675">Receptor</keyword>
<feature type="signal peptide" evidence="8">
    <location>
        <begin position="1"/>
        <end position="27"/>
    </location>
</feature>
<accession>A0A139KPC3</accession>
<dbReference type="EMBL" id="VWKB01000011">
    <property type="protein sequence ID" value="KAA4100315.1"/>
    <property type="molecule type" value="Genomic_DNA"/>
</dbReference>
<dbReference type="InterPro" id="IPR023996">
    <property type="entry name" value="TonB-dep_OMP_SusC/RagA"/>
</dbReference>
<comment type="similarity">
    <text evidence="7">Belongs to the TonB-dependent receptor family.</text>
</comment>
<keyword evidence="4 7" id="KW-0812">Transmembrane</keyword>
<evidence type="ECO:0000313" key="13">
    <source>
        <dbReference type="EMBL" id="KAA4663871.1"/>
    </source>
</evidence>
<evidence type="ECO:0000256" key="7">
    <source>
        <dbReference type="PROSITE-ProRule" id="PRU01360"/>
    </source>
</evidence>
<dbReference type="NCBIfam" id="TIGR04056">
    <property type="entry name" value="OMP_RagA_SusC"/>
    <property type="match status" value="1"/>
</dbReference>
<dbReference type="PROSITE" id="PS52016">
    <property type="entry name" value="TONB_DEPENDENT_REC_3"/>
    <property type="match status" value="1"/>
</dbReference>
<dbReference type="NCBIfam" id="TIGR04057">
    <property type="entry name" value="SusC_RagA_signa"/>
    <property type="match status" value="1"/>
</dbReference>
<reference evidence="14" key="3">
    <citation type="submission" date="2022-10" db="EMBL/GenBank/DDBJ databases">
        <title>Human gut microbiome strain richness.</title>
        <authorList>
            <person name="Chen-Liaw A."/>
        </authorList>
    </citation>
    <scope>NUCLEOTIDE SEQUENCE</scope>
    <source>
        <strain evidence="14">BSD2780120875st1_E1_BSD2780120875_150330</strain>
    </source>
</reference>
<dbReference type="Pfam" id="PF13715">
    <property type="entry name" value="CarbopepD_reg_2"/>
    <property type="match status" value="1"/>
</dbReference>
<dbReference type="Pfam" id="PF07715">
    <property type="entry name" value="Plug"/>
    <property type="match status" value="1"/>
</dbReference>
<evidence type="ECO:0000256" key="1">
    <source>
        <dbReference type="ARBA" id="ARBA00004571"/>
    </source>
</evidence>
<reference evidence="17 18" key="2">
    <citation type="journal article" date="2019" name="Nat. Med.">
        <title>A library of human gut bacterial isolates paired with longitudinal multiomics data enables mechanistic microbiome research.</title>
        <authorList>
            <person name="Poyet M."/>
            <person name="Groussin M."/>
            <person name="Gibbons S.M."/>
            <person name="Avila-Pacheco J."/>
            <person name="Jiang X."/>
            <person name="Kearney S.M."/>
            <person name="Perrotta A.R."/>
            <person name="Berdy B."/>
            <person name="Zhao S."/>
            <person name="Lieberman T.D."/>
            <person name="Swanson P.K."/>
            <person name="Smith M."/>
            <person name="Roesemann S."/>
            <person name="Alexander J.E."/>
            <person name="Rich S.A."/>
            <person name="Livny J."/>
            <person name="Vlamakis H."/>
            <person name="Clish C."/>
            <person name="Bullock K."/>
            <person name="Deik A."/>
            <person name="Scott J."/>
            <person name="Pierce K.A."/>
            <person name="Xavier R.J."/>
            <person name="Alm E.J."/>
        </authorList>
    </citation>
    <scope>NUCLEOTIDE SEQUENCE [LARGE SCALE GENOMIC DNA]</scope>
    <source>
        <strain evidence="11 20">BIOML-A134</strain>
        <strain evidence="13 19">BIOML-A14</strain>
        <strain evidence="12 18">BIOML-A15</strain>
        <strain evidence="10 17">BIOML-A160</strain>
    </source>
</reference>
<organism evidence="15 16">
    <name type="scientific">Bacteroides ovatus</name>
    <dbReference type="NCBI Taxonomy" id="28116"/>
    <lineage>
        <taxon>Bacteria</taxon>
        <taxon>Pseudomonadati</taxon>
        <taxon>Bacteroidota</taxon>
        <taxon>Bacteroidia</taxon>
        <taxon>Bacteroidales</taxon>
        <taxon>Bacteroidaceae</taxon>
        <taxon>Bacteroides</taxon>
    </lineage>
</organism>
<dbReference type="InterPro" id="IPR023997">
    <property type="entry name" value="TonB-dep_OMP_SusC/RagA_CS"/>
</dbReference>
<keyword evidence="20" id="KW-1185">Reference proteome</keyword>
<evidence type="ECO:0000256" key="6">
    <source>
        <dbReference type="ARBA" id="ARBA00023237"/>
    </source>
</evidence>
<dbReference type="Proteomes" id="UP000365824">
    <property type="component" value="Unassembled WGS sequence"/>
</dbReference>
<comment type="subcellular location">
    <subcellularLocation>
        <location evidence="1 7">Cell outer membrane</location>
        <topology evidence="1 7">Multi-pass membrane protein</topology>
    </subcellularLocation>
</comment>
<feature type="domain" description="Secretin/TonB short N-terminal" evidence="9">
    <location>
        <begin position="51"/>
        <end position="103"/>
    </location>
</feature>
<dbReference type="RefSeq" id="WP_032849568.1">
    <property type="nucleotide sequence ID" value="NZ_CAAKNR010000227.1"/>
</dbReference>
<evidence type="ECO:0000313" key="19">
    <source>
        <dbReference type="Proteomes" id="UP000435985"/>
    </source>
</evidence>
<protein>
    <submittedName>
        <fullName evidence="15">SusC/RagA family TonB-linked outer membrane protein</fullName>
    </submittedName>
    <submittedName>
        <fullName evidence="10">TonB-dependent receptor</fullName>
    </submittedName>
</protein>
<feature type="chain" id="PRO_5044548583" evidence="8">
    <location>
        <begin position="28"/>
        <end position="1080"/>
    </location>
</feature>
<dbReference type="Gene3D" id="2.40.170.20">
    <property type="entry name" value="TonB-dependent receptor, beta-barrel domain"/>
    <property type="match status" value="1"/>
</dbReference>
<evidence type="ECO:0000313" key="17">
    <source>
        <dbReference type="Proteomes" id="UP000365824"/>
    </source>
</evidence>
<dbReference type="Proteomes" id="UP000435985">
    <property type="component" value="Unassembled WGS sequence"/>
</dbReference>
<dbReference type="EMBL" id="VWLB01000025">
    <property type="protein sequence ID" value="KAA3927243.1"/>
    <property type="molecule type" value="Genomic_DNA"/>
</dbReference>
<dbReference type="GO" id="GO:0009279">
    <property type="term" value="C:cell outer membrane"/>
    <property type="evidence" value="ECO:0007669"/>
    <property type="project" value="UniProtKB-SubCell"/>
</dbReference>
<comment type="caution">
    <text evidence="15">The sequence shown here is derived from an EMBL/GenBank/DDBJ whole genome shotgun (WGS) entry which is preliminary data.</text>
</comment>
<dbReference type="Proteomes" id="UP000473905">
    <property type="component" value="Unassembled WGS sequence"/>
</dbReference>
<evidence type="ECO:0000313" key="15">
    <source>
        <dbReference type="EMBL" id="RGX10138.1"/>
    </source>
</evidence>
<dbReference type="Gene3D" id="2.170.130.10">
    <property type="entry name" value="TonB-dependent receptor, plug domain"/>
    <property type="match status" value="1"/>
</dbReference>
<dbReference type="EMBL" id="VWFP01000020">
    <property type="protein sequence ID" value="KAA4623791.1"/>
    <property type="molecule type" value="Genomic_DNA"/>
</dbReference>
<keyword evidence="6 7" id="KW-0998">Cell outer membrane</keyword>
<sequence length="1080" mass="119741">MRKQLHIIFRLVMFSCILLFVSQEASAQITFSVKNQTIRQTIRVIEKKADYSFFYTDKLPGLDQKISLTVSNESIDAVLEKVFKGSSISYKIESGKQVVLTLKSEQNAPQKGDKKTITGVVADRRGEPLIGVTVRVEGENIGTATDIDGRFSLEAPVGAKISFSYIGYVSQSHTVNKQNIYNVSLSEDSQVLEEVVVVGYGFMKRKDITTAVSVVSTADIEERPIMTAAQAIQGKAAGIQVVQPSGMPGSGVTIRVRGATSVQASNEPLYVVDGLPSDDISNISPNDIESMQILKDASSAAIYGARAANGVVLITTKRGKIGAPQVKMSAYVGFSKLGKKIDALNTEQYKDLMKDLKAVSDVAPNIPESETRYVDWTDLFFGTGVNQNYQLSVANGTEKLQYFVSGGYSDEQGIVEKAHFNRYNFRANLDSEQTKWLKMALNFAYSHTGGQWVNESRSSLRAGSILSVVNTPPFMQKRNPYDPNEYDEQAYGARILNPLAANAADSNTNTDHINGSLGFTVDILKGLKFKTTFGIELTNEHWDYYLDPISTSDGRGTKGRVEESFSRNFEWLFENLLTYDCSFNKHNLSILGGATQQRAQYNGSWMAGFDLAESYPDIHSISAANQLDKDACGSSASAWTLASFLGRVAYNYDSRYLLTVNFRADGSSRFAPGHRWGTFPSVSAGWRISGEKFMQPLQDIVTDLKLRAGWGMNGNQGGFGNYAYMASMSVSKLPVSEGNLYPGLAIKPGSAANKELTWEKTSQWNLGLDLTMFDSRLSFSVDAYYKKTTDLLLTVSLPENVVPSSVTRNDGEMVNKGMEFTLSSQNFKGNFQWNTDFNISFNRNKLTKLGLNKVYYYAEMYESKEKAVILKEGLPLGTFFGYISEGVDPETGDIIYRDLNGNGFIDPEDRTTLGNAQPKFIYGMTNTFSYAGFDLSVFLQGSQGNKIFNASRIDMEGMTDFRNQSVRVLDRWKRPGMITNVPRVGNTENNHNSSRFVEDGSYLRLKTVTLSYNFPKKWLNKIHLSRLQAYVTGQNLFTLTKYKGYDPEVNAFGGDSVAQGVDYGTYPQSRAVIFGLNVEF</sequence>
<dbReference type="InterPro" id="IPR012910">
    <property type="entry name" value="Plug_dom"/>
</dbReference>
<keyword evidence="2 7" id="KW-0813">Transport</keyword>
<reference evidence="15 16" key="1">
    <citation type="submission" date="2018-08" db="EMBL/GenBank/DDBJ databases">
        <title>A genome reference for cultivated species of the human gut microbiota.</title>
        <authorList>
            <person name="Zou Y."/>
            <person name="Xue W."/>
            <person name="Luo G."/>
        </authorList>
    </citation>
    <scope>NUCLEOTIDE SEQUENCE [LARGE SCALE GENOMIC DNA]</scope>
    <source>
        <strain evidence="15 16">AF04-46</strain>
    </source>
</reference>
<dbReference type="SUPFAM" id="SSF49464">
    <property type="entry name" value="Carboxypeptidase regulatory domain-like"/>
    <property type="match status" value="1"/>
</dbReference>
<dbReference type="InterPro" id="IPR039426">
    <property type="entry name" value="TonB-dep_rcpt-like"/>
</dbReference>
<dbReference type="Pfam" id="PF07660">
    <property type="entry name" value="STN"/>
    <property type="match status" value="1"/>
</dbReference>
<evidence type="ECO:0000313" key="16">
    <source>
        <dbReference type="Proteomes" id="UP000286031"/>
    </source>
</evidence>
<evidence type="ECO:0000256" key="4">
    <source>
        <dbReference type="ARBA" id="ARBA00022692"/>
    </source>
</evidence>
<dbReference type="EMBL" id="JAQNZF010000018">
    <property type="protein sequence ID" value="MDC2743403.1"/>
    <property type="molecule type" value="Genomic_DNA"/>
</dbReference>
<dbReference type="FunFam" id="2.170.130.10:FF:000008">
    <property type="entry name" value="SusC/RagA family TonB-linked outer membrane protein"/>
    <property type="match status" value="1"/>
</dbReference>
<evidence type="ECO:0000256" key="5">
    <source>
        <dbReference type="ARBA" id="ARBA00023136"/>
    </source>
</evidence>
<evidence type="ECO:0000259" key="9">
    <source>
        <dbReference type="SMART" id="SM00965"/>
    </source>
</evidence>
<dbReference type="AlphaFoldDB" id="A0A139KPC3"/>
<dbReference type="InterPro" id="IPR036942">
    <property type="entry name" value="Beta-barrel_TonB_sf"/>
</dbReference>
<dbReference type="Proteomes" id="UP000424805">
    <property type="component" value="Unassembled WGS sequence"/>
</dbReference>
<proteinExistence type="inferred from homology"/>
<dbReference type="InterPro" id="IPR008969">
    <property type="entry name" value="CarboxyPept-like_regulatory"/>
</dbReference>
<evidence type="ECO:0000313" key="10">
    <source>
        <dbReference type="EMBL" id="KAA3927243.1"/>
    </source>
</evidence>
<evidence type="ECO:0000313" key="18">
    <source>
        <dbReference type="Proteomes" id="UP000424805"/>
    </source>
</evidence>
<dbReference type="InterPro" id="IPR011662">
    <property type="entry name" value="Secretin/TonB_short_N"/>
</dbReference>
<evidence type="ECO:0000313" key="12">
    <source>
        <dbReference type="EMBL" id="KAA4623791.1"/>
    </source>
</evidence>
<evidence type="ECO:0000256" key="8">
    <source>
        <dbReference type="SAM" id="SignalP"/>
    </source>
</evidence>
<keyword evidence="3 7" id="KW-1134">Transmembrane beta strand</keyword>
<keyword evidence="8" id="KW-0732">Signal</keyword>
<evidence type="ECO:0000313" key="20">
    <source>
        <dbReference type="Proteomes" id="UP000473905"/>
    </source>
</evidence>
<dbReference type="InterPro" id="IPR037066">
    <property type="entry name" value="Plug_dom_sf"/>
</dbReference>
<evidence type="ECO:0000313" key="14">
    <source>
        <dbReference type="EMBL" id="MDC2743403.1"/>
    </source>
</evidence>
<dbReference type="Proteomes" id="UP001219389">
    <property type="component" value="Unassembled WGS sequence"/>
</dbReference>
<dbReference type="FunFam" id="2.60.40.1120:FF:000003">
    <property type="entry name" value="Outer membrane protein Omp121"/>
    <property type="match status" value="1"/>
</dbReference>
<dbReference type="Proteomes" id="UP000286031">
    <property type="component" value="Unassembled WGS sequence"/>
</dbReference>
<dbReference type="STRING" id="28116.Bovatus_02019"/>
<gene>
    <name evidence="15" type="ORF">DWV35_10560</name>
    <name evidence="12" type="ORF">F3B90_18510</name>
    <name evidence="13" type="ORF">F3B98_12705</name>
    <name evidence="11" type="ORF">F3D66_08715</name>
    <name evidence="10" type="ORF">F3F25_15645</name>
    <name evidence="14" type="ORF">PO382_14350</name>
</gene>